<evidence type="ECO:0000256" key="1">
    <source>
        <dbReference type="ARBA" id="ARBA00022801"/>
    </source>
</evidence>
<dbReference type="Pfam" id="PF00561">
    <property type="entry name" value="Abhydrolase_1"/>
    <property type="match status" value="1"/>
</dbReference>
<dbReference type="InterPro" id="IPR000073">
    <property type="entry name" value="AB_hydrolase_1"/>
</dbReference>
<sequence length="281" mass="30669">MEIKARGMTFDVYEGGPADGEPVLLLHGFPQDHREFDLILPRLHAAGLRTYAVDQRGYSPGARPDDVRSYRISEPAADAIAILDALGVEKAHVIGHDWGAQVGWLLAAEHPDRVRTLTAVSVPHPRALRLALRVRPTQRARFAYFAVFRSPIAERFLLGGGAAVLKAMLRPIGDRAALYVDAMREPGRLTGGLNWYRGLAGGDLTSAGVITVPTTYVWSDRDGVVARTAALRTRDWVEADYQFVVLRGVSHWVPEQAPEALADAALHRITGDAQTRSDPGA</sequence>
<feature type="domain" description="AB hydrolase-1" evidence="2">
    <location>
        <begin position="22"/>
        <end position="256"/>
    </location>
</feature>
<dbReference type="Gene3D" id="3.40.50.1820">
    <property type="entry name" value="alpha/beta hydrolase"/>
    <property type="match status" value="1"/>
</dbReference>
<dbReference type="RefSeq" id="WP_203733987.1">
    <property type="nucleotide sequence ID" value="NZ_BAAATX010000022.1"/>
</dbReference>
<reference evidence="3 4" key="1">
    <citation type="submission" date="2021-01" db="EMBL/GenBank/DDBJ databases">
        <title>Whole genome shotgun sequence of Actinoplanes durhamensis NBRC 14914.</title>
        <authorList>
            <person name="Komaki H."/>
            <person name="Tamura T."/>
        </authorList>
    </citation>
    <scope>NUCLEOTIDE SEQUENCE [LARGE SCALE GENOMIC DNA]</scope>
    <source>
        <strain evidence="3 4">NBRC 14914</strain>
    </source>
</reference>
<dbReference type="PANTHER" id="PTHR43329">
    <property type="entry name" value="EPOXIDE HYDROLASE"/>
    <property type="match status" value="1"/>
</dbReference>
<dbReference type="EMBL" id="BOML01000059">
    <property type="protein sequence ID" value="GIE06135.1"/>
    <property type="molecule type" value="Genomic_DNA"/>
</dbReference>
<evidence type="ECO:0000313" key="3">
    <source>
        <dbReference type="EMBL" id="GIE06135.1"/>
    </source>
</evidence>
<organism evidence="3 4">
    <name type="scientific">Paractinoplanes durhamensis</name>
    <dbReference type="NCBI Taxonomy" id="113563"/>
    <lineage>
        <taxon>Bacteria</taxon>
        <taxon>Bacillati</taxon>
        <taxon>Actinomycetota</taxon>
        <taxon>Actinomycetes</taxon>
        <taxon>Micromonosporales</taxon>
        <taxon>Micromonosporaceae</taxon>
        <taxon>Paractinoplanes</taxon>
    </lineage>
</organism>
<name>A0ABQ3Z8J8_9ACTN</name>
<proteinExistence type="predicted"/>
<dbReference type="Proteomes" id="UP000637628">
    <property type="component" value="Unassembled WGS sequence"/>
</dbReference>
<keyword evidence="1 3" id="KW-0378">Hydrolase</keyword>
<comment type="caution">
    <text evidence="3">The sequence shown here is derived from an EMBL/GenBank/DDBJ whole genome shotgun (WGS) entry which is preliminary data.</text>
</comment>
<dbReference type="InterPro" id="IPR029058">
    <property type="entry name" value="AB_hydrolase_fold"/>
</dbReference>
<dbReference type="InterPro" id="IPR000639">
    <property type="entry name" value="Epox_hydrolase-like"/>
</dbReference>
<dbReference type="PRINTS" id="PR00412">
    <property type="entry name" value="EPOXHYDRLASE"/>
</dbReference>
<keyword evidence="4" id="KW-1185">Reference proteome</keyword>
<evidence type="ECO:0000313" key="4">
    <source>
        <dbReference type="Proteomes" id="UP000637628"/>
    </source>
</evidence>
<dbReference type="SUPFAM" id="SSF53474">
    <property type="entry name" value="alpha/beta-Hydrolases"/>
    <property type="match status" value="1"/>
</dbReference>
<gene>
    <name evidence="3" type="ORF">Adu01nite_74850</name>
</gene>
<accession>A0ABQ3Z8J8</accession>
<protein>
    <submittedName>
        <fullName evidence="3">Epoxide hydrolase</fullName>
    </submittedName>
</protein>
<dbReference type="GO" id="GO:0016787">
    <property type="term" value="F:hydrolase activity"/>
    <property type="evidence" value="ECO:0007669"/>
    <property type="project" value="UniProtKB-KW"/>
</dbReference>
<evidence type="ECO:0000259" key="2">
    <source>
        <dbReference type="Pfam" id="PF00561"/>
    </source>
</evidence>